<sequence>MSLNRDEFQRICLTISGRESPLNKAELYSAVCCAGKSIIHSHLESLWPSDKDEVNFEHAFQIFEELEDLVVDDDDLAKIRKNGVSIKIEQLLEMVPKEQCDDVRSYISPFDNDGTLSLEQRLVFRGVLFISPLRVVKHVLEGEGSCRIRLKLINDGDTQPNIRVNDVFAVVVDSSGRVVSVTSELCGDGFETKEFQLEGGSVVIVMGLGTTVQNFKKQNRKVDLTTDRKLSKHFKSEYDAFAIATGDTPPDDECEAFSGDELAIPDIWESLYRLGYNNDLQLQHTINVIFFYYDKVSSTSSQKACPFMIEVENHGQVVDTARLCTMTKSERDQILRGLYQRGRTDAGSQLDAHIFTTDYFGMMIVHNAKKDGDKTYRVEITKEENVKWNFYHGKDDIGLATSGDWILVCSYSATAIDHSAEFHLVEEPPKTDCG</sequence>
<dbReference type="AlphaFoldDB" id="A0A158PAS8"/>
<organism evidence="1 2">
    <name type="scientific">Angiostrongylus cantonensis</name>
    <name type="common">Rat lungworm</name>
    <dbReference type="NCBI Taxonomy" id="6313"/>
    <lineage>
        <taxon>Eukaryota</taxon>
        <taxon>Metazoa</taxon>
        <taxon>Ecdysozoa</taxon>
        <taxon>Nematoda</taxon>
        <taxon>Chromadorea</taxon>
        <taxon>Rhabditida</taxon>
        <taxon>Rhabditina</taxon>
        <taxon>Rhabditomorpha</taxon>
        <taxon>Strongyloidea</taxon>
        <taxon>Metastrongylidae</taxon>
        <taxon>Angiostrongylus</taxon>
    </lineage>
</organism>
<dbReference type="STRING" id="6313.A0A158PAS8"/>
<evidence type="ECO:0000313" key="2">
    <source>
        <dbReference type="WBParaSite" id="ACAC_0000995501-mRNA-1"/>
    </source>
</evidence>
<reference evidence="2" key="2">
    <citation type="submission" date="2016-04" db="UniProtKB">
        <authorList>
            <consortium name="WormBaseParasite"/>
        </authorList>
    </citation>
    <scope>IDENTIFICATION</scope>
</reference>
<protein>
    <submittedName>
        <fullName evidence="2">Crinkler (CRN) family protein</fullName>
    </submittedName>
</protein>
<keyword evidence="1" id="KW-1185">Reference proteome</keyword>
<reference evidence="1" key="1">
    <citation type="submission" date="2012-09" db="EMBL/GenBank/DDBJ databases">
        <authorList>
            <person name="Martin A.A."/>
        </authorList>
    </citation>
    <scope>NUCLEOTIDE SEQUENCE</scope>
</reference>
<name>A0A158PAS8_ANGCA</name>
<evidence type="ECO:0000313" key="1">
    <source>
        <dbReference type="Proteomes" id="UP000035642"/>
    </source>
</evidence>
<accession>A0A158PAS8</accession>
<proteinExistence type="predicted"/>
<dbReference type="Proteomes" id="UP000035642">
    <property type="component" value="Unassembled WGS sequence"/>
</dbReference>
<dbReference type="WBParaSite" id="ACAC_0000995501-mRNA-1">
    <property type="protein sequence ID" value="ACAC_0000995501-mRNA-1"/>
    <property type="gene ID" value="ACAC_0000995501"/>
</dbReference>